<proteinExistence type="predicted"/>
<sequence>MPRFPGGYRPREAETAGISARGGRRGRAARVVRVRPDLPADEADALDWLAFEQAGVVTTAQVTRSLTEGTVRGRVRSGRWRSICRGVVLMGNGRLTRDQQLWVAVLAAGPRGRTGRTVAVPRERQLSKVLRWRGR</sequence>
<keyword evidence="3" id="KW-1185">Reference proteome</keyword>
<dbReference type="EMBL" id="LT607733">
    <property type="protein sequence ID" value="SCG17608.1"/>
    <property type="molecule type" value="Genomic_DNA"/>
</dbReference>
<evidence type="ECO:0000256" key="1">
    <source>
        <dbReference type="SAM" id="MobiDB-lite"/>
    </source>
</evidence>
<dbReference type="Proteomes" id="UP000198251">
    <property type="component" value="Chromosome I"/>
</dbReference>
<reference evidence="2 3" key="1">
    <citation type="submission" date="2016-06" db="EMBL/GenBank/DDBJ databases">
        <authorList>
            <person name="Kjaerup R.B."/>
            <person name="Dalgaard T.S."/>
            <person name="Juul-Madsen H.R."/>
        </authorList>
    </citation>
    <scope>NUCLEOTIDE SEQUENCE [LARGE SCALE GENOMIC DNA]</scope>
    <source>
        <strain evidence="2 3">DSM 43913</strain>
    </source>
</reference>
<feature type="region of interest" description="Disordered" evidence="1">
    <location>
        <begin position="1"/>
        <end position="22"/>
    </location>
</feature>
<evidence type="ECO:0000313" key="2">
    <source>
        <dbReference type="EMBL" id="SCG17608.1"/>
    </source>
</evidence>
<organism evidence="2 3">
    <name type="scientific">Micromonospora echinofusca</name>
    <dbReference type="NCBI Taxonomy" id="47858"/>
    <lineage>
        <taxon>Bacteria</taxon>
        <taxon>Bacillati</taxon>
        <taxon>Actinomycetota</taxon>
        <taxon>Actinomycetes</taxon>
        <taxon>Micromonosporales</taxon>
        <taxon>Micromonosporaceae</taxon>
        <taxon>Micromonospora</taxon>
    </lineage>
</organism>
<dbReference type="AlphaFoldDB" id="A0A1C5GD16"/>
<name>A0A1C5GD16_MICEH</name>
<dbReference type="GeneID" id="95805924"/>
<dbReference type="RefSeq" id="WP_197697920.1">
    <property type="nucleotide sequence ID" value="NZ_LT607733.1"/>
</dbReference>
<evidence type="ECO:0000313" key="3">
    <source>
        <dbReference type="Proteomes" id="UP000198251"/>
    </source>
</evidence>
<gene>
    <name evidence="2" type="ORF">GA0070610_3928</name>
</gene>
<accession>A0A1C5GD16</accession>
<protein>
    <submittedName>
        <fullName evidence="2">Uncharacterized protein</fullName>
    </submittedName>
</protein>